<dbReference type="OrthoDB" id="2506647at2759"/>
<dbReference type="InterPro" id="IPR035810">
    <property type="entry name" value="PEBP_euk"/>
</dbReference>
<dbReference type="Proteomes" id="UP000325081">
    <property type="component" value="Unassembled WGS sequence"/>
</dbReference>
<comment type="caution">
    <text evidence="1">The sequence shown here is derived from an EMBL/GenBank/DDBJ whole genome shotgun (WGS) entry which is preliminary data.</text>
</comment>
<dbReference type="PANTHER" id="PTHR11362">
    <property type="entry name" value="PHOSPHATIDYLETHANOLAMINE-BINDING PROTEIN"/>
    <property type="match status" value="1"/>
</dbReference>
<protein>
    <submittedName>
        <fullName evidence="1">Flowering locus T-like 1 protein</fullName>
    </submittedName>
</protein>
<accession>A0A5A7NVM5</accession>
<sequence>MAIERHPLVVSRVVGDVLTPFTPTVELRVFSENGRLIYNGSSLRPSQVASRPRIEIGDTDFRTFYTLVMVDADAPSPSNPQFKEYLHWSLYLYFLISSNI</sequence>
<proteinExistence type="predicted"/>
<reference evidence="2" key="1">
    <citation type="journal article" date="2019" name="Curr. Biol.">
        <title>Genome Sequence of Striga asiatica Provides Insight into the Evolution of Plant Parasitism.</title>
        <authorList>
            <person name="Yoshida S."/>
            <person name="Kim S."/>
            <person name="Wafula E.K."/>
            <person name="Tanskanen J."/>
            <person name="Kim Y.M."/>
            <person name="Honaas L."/>
            <person name="Yang Z."/>
            <person name="Spallek T."/>
            <person name="Conn C.E."/>
            <person name="Ichihashi Y."/>
            <person name="Cheong K."/>
            <person name="Cui S."/>
            <person name="Der J.P."/>
            <person name="Gundlach H."/>
            <person name="Jiao Y."/>
            <person name="Hori C."/>
            <person name="Ishida J.K."/>
            <person name="Kasahara H."/>
            <person name="Kiba T."/>
            <person name="Kim M.S."/>
            <person name="Koo N."/>
            <person name="Laohavisit A."/>
            <person name="Lee Y.H."/>
            <person name="Lumba S."/>
            <person name="McCourt P."/>
            <person name="Mortimer J.C."/>
            <person name="Mutuku J.M."/>
            <person name="Nomura T."/>
            <person name="Sasaki-Sekimoto Y."/>
            <person name="Seto Y."/>
            <person name="Wang Y."/>
            <person name="Wakatake T."/>
            <person name="Sakakibara H."/>
            <person name="Demura T."/>
            <person name="Yamaguchi S."/>
            <person name="Yoneyama K."/>
            <person name="Manabe R.I."/>
            <person name="Nelson D.C."/>
            <person name="Schulman A.H."/>
            <person name="Timko M.P."/>
            <person name="dePamphilis C.W."/>
            <person name="Choi D."/>
            <person name="Shirasu K."/>
        </authorList>
    </citation>
    <scope>NUCLEOTIDE SEQUENCE [LARGE SCALE GENOMIC DNA]</scope>
    <source>
        <strain evidence="2">cv. UVA1</strain>
    </source>
</reference>
<evidence type="ECO:0000313" key="2">
    <source>
        <dbReference type="Proteomes" id="UP000325081"/>
    </source>
</evidence>
<name>A0A5A7NVM5_STRAF</name>
<dbReference type="EMBL" id="BKCP01000001">
    <property type="protein sequence ID" value="GER24603.1"/>
    <property type="molecule type" value="Genomic_DNA"/>
</dbReference>
<gene>
    <name evidence="1" type="ORF">STAS_00136</name>
</gene>
<dbReference type="PANTHER" id="PTHR11362:SF9">
    <property type="entry name" value="PROTEIN FLOWERING LOCUS T-RELATED"/>
    <property type="match status" value="1"/>
</dbReference>
<evidence type="ECO:0000313" key="1">
    <source>
        <dbReference type="EMBL" id="GER24603.1"/>
    </source>
</evidence>
<dbReference type="AlphaFoldDB" id="A0A5A7NVM5"/>
<dbReference type="InterPro" id="IPR036610">
    <property type="entry name" value="PEBP-like_sf"/>
</dbReference>
<dbReference type="SUPFAM" id="SSF49777">
    <property type="entry name" value="PEBP-like"/>
    <property type="match status" value="1"/>
</dbReference>
<dbReference type="Gene3D" id="3.90.280.10">
    <property type="entry name" value="PEBP-like"/>
    <property type="match status" value="1"/>
</dbReference>
<keyword evidence="2" id="KW-1185">Reference proteome</keyword>
<organism evidence="1 2">
    <name type="scientific">Striga asiatica</name>
    <name type="common">Asiatic witchweed</name>
    <name type="synonym">Buchnera asiatica</name>
    <dbReference type="NCBI Taxonomy" id="4170"/>
    <lineage>
        <taxon>Eukaryota</taxon>
        <taxon>Viridiplantae</taxon>
        <taxon>Streptophyta</taxon>
        <taxon>Embryophyta</taxon>
        <taxon>Tracheophyta</taxon>
        <taxon>Spermatophyta</taxon>
        <taxon>Magnoliopsida</taxon>
        <taxon>eudicotyledons</taxon>
        <taxon>Gunneridae</taxon>
        <taxon>Pentapetalae</taxon>
        <taxon>asterids</taxon>
        <taxon>lamiids</taxon>
        <taxon>Lamiales</taxon>
        <taxon>Orobanchaceae</taxon>
        <taxon>Buchnereae</taxon>
        <taxon>Striga</taxon>
    </lineage>
</organism>